<dbReference type="PANTHER" id="PTHR43477:SF1">
    <property type="entry name" value="DIHYDROANTICAPSIN 7-DEHYDROGENASE"/>
    <property type="match status" value="1"/>
</dbReference>
<evidence type="ECO:0000256" key="2">
    <source>
        <dbReference type="ARBA" id="ARBA00023002"/>
    </source>
</evidence>
<proteinExistence type="inferred from homology"/>
<gene>
    <name evidence="3" type="ORF">LX66_2071</name>
</gene>
<protein>
    <submittedName>
        <fullName evidence="3">NAD(P)-dependent dehydrogenase (Short-subunit alcohol dehydrogenase family)</fullName>
    </submittedName>
</protein>
<name>A0A562T320_CHIJA</name>
<organism evidence="3 4">
    <name type="scientific">Chitinophaga japonensis</name>
    <name type="common">Flexibacter japonensis</name>
    <dbReference type="NCBI Taxonomy" id="104662"/>
    <lineage>
        <taxon>Bacteria</taxon>
        <taxon>Pseudomonadati</taxon>
        <taxon>Bacteroidota</taxon>
        <taxon>Chitinophagia</taxon>
        <taxon>Chitinophagales</taxon>
        <taxon>Chitinophagaceae</taxon>
        <taxon>Chitinophaga</taxon>
    </lineage>
</organism>
<dbReference type="EMBL" id="VLLG01000003">
    <property type="protein sequence ID" value="TWI87997.1"/>
    <property type="molecule type" value="Genomic_DNA"/>
</dbReference>
<dbReference type="Gene3D" id="3.40.50.720">
    <property type="entry name" value="NAD(P)-binding Rossmann-like Domain"/>
    <property type="match status" value="1"/>
</dbReference>
<dbReference type="PRINTS" id="PR00081">
    <property type="entry name" value="GDHRDH"/>
</dbReference>
<comment type="similarity">
    <text evidence="1">Belongs to the short-chain dehydrogenases/reductases (SDR) family.</text>
</comment>
<dbReference type="AlphaFoldDB" id="A0A562T320"/>
<dbReference type="GO" id="GO:0016491">
    <property type="term" value="F:oxidoreductase activity"/>
    <property type="evidence" value="ECO:0007669"/>
    <property type="project" value="UniProtKB-KW"/>
</dbReference>
<reference evidence="3 4" key="1">
    <citation type="journal article" date="2013" name="Stand. Genomic Sci.">
        <title>Genomic Encyclopedia of Type Strains, Phase I: The one thousand microbial genomes (KMG-I) project.</title>
        <authorList>
            <person name="Kyrpides N.C."/>
            <person name="Woyke T."/>
            <person name="Eisen J.A."/>
            <person name="Garrity G."/>
            <person name="Lilburn T.G."/>
            <person name="Beck B.J."/>
            <person name="Whitman W.B."/>
            <person name="Hugenholtz P."/>
            <person name="Klenk H.P."/>
        </authorList>
    </citation>
    <scope>NUCLEOTIDE SEQUENCE [LARGE SCALE GENOMIC DNA]</scope>
    <source>
        <strain evidence="3 4">DSM 13484</strain>
    </source>
</reference>
<keyword evidence="4" id="KW-1185">Reference proteome</keyword>
<dbReference type="InterPro" id="IPR036291">
    <property type="entry name" value="NAD(P)-bd_dom_sf"/>
</dbReference>
<dbReference type="PANTHER" id="PTHR43477">
    <property type="entry name" value="DIHYDROANTICAPSIN 7-DEHYDROGENASE"/>
    <property type="match status" value="1"/>
</dbReference>
<dbReference type="SUPFAM" id="SSF51735">
    <property type="entry name" value="NAD(P)-binding Rossmann-fold domains"/>
    <property type="match status" value="1"/>
</dbReference>
<dbReference type="Pfam" id="PF13561">
    <property type="entry name" value="adh_short_C2"/>
    <property type="match status" value="1"/>
</dbReference>
<accession>A0A562T320</accession>
<sequence length="233" mass="24388">MKVVIAGGTSGIGLATAAMLANDGASVIITGRSPWKLEQALSVLPSTAKGETVDAGDAVKMKDFMKSAGQIDHLVLAVSGAKGGGLFKELDLAQLWAGFEEKFFPQLQTLQAALPYLSRNGSVTFITAVSARAQAPGTSGLGAVNGALELMVPVLAKELQPLRVNAVSPGVIDTPWWNFLPEDTRQATFRQYADASPVARIGQPEDIAQAIALLVRNTFITGQVITVDGGLML</sequence>
<dbReference type="Proteomes" id="UP000316778">
    <property type="component" value="Unassembled WGS sequence"/>
</dbReference>
<dbReference type="RefSeq" id="WP_145712710.1">
    <property type="nucleotide sequence ID" value="NZ_BAAAFY010000001.1"/>
</dbReference>
<keyword evidence="2" id="KW-0560">Oxidoreductase</keyword>
<evidence type="ECO:0000256" key="1">
    <source>
        <dbReference type="ARBA" id="ARBA00006484"/>
    </source>
</evidence>
<dbReference type="InterPro" id="IPR051122">
    <property type="entry name" value="SDR_DHRS6-like"/>
</dbReference>
<dbReference type="InterPro" id="IPR002347">
    <property type="entry name" value="SDR_fam"/>
</dbReference>
<evidence type="ECO:0000313" key="3">
    <source>
        <dbReference type="EMBL" id="TWI87997.1"/>
    </source>
</evidence>
<dbReference type="OrthoDB" id="9806974at2"/>
<evidence type="ECO:0000313" key="4">
    <source>
        <dbReference type="Proteomes" id="UP000316778"/>
    </source>
</evidence>
<comment type="caution">
    <text evidence="3">The sequence shown here is derived from an EMBL/GenBank/DDBJ whole genome shotgun (WGS) entry which is preliminary data.</text>
</comment>